<evidence type="ECO:0000256" key="4">
    <source>
        <dbReference type="SAM" id="MobiDB-lite"/>
    </source>
</evidence>
<feature type="domain" description="Myb/SANT-like DNA-binding" evidence="5">
    <location>
        <begin position="6"/>
        <end position="81"/>
    </location>
</feature>
<feature type="region of interest" description="Disordered" evidence="4">
    <location>
        <begin position="80"/>
        <end position="103"/>
    </location>
</feature>
<evidence type="ECO:0000313" key="7">
    <source>
        <dbReference type="WBParaSite" id="nRc.2.0.1.t23091-RA"/>
    </source>
</evidence>
<comment type="function">
    <text evidence="3">Involved in transvection phenomena (= synapsis-dependent gene expression), where the synaptic pairing of chromosomes carrying genes with which zeste interacts influences the expression of these genes. Zeste binds to DNA and stimulates transcription from a nearby promoter.</text>
</comment>
<evidence type="ECO:0000256" key="2">
    <source>
        <dbReference type="ARBA" id="ARBA00016807"/>
    </source>
</evidence>
<protein>
    <recommendedName>
        <fullName evidence="2">Regulatory protein zeste</fullName>
    </recommendedName>
</protein>
<name>A0A915JBR6_ROMCU</name>
<dbReference type="AlphaFoldDB" id="A0A915JBR6"/>
<dbReference type="OMA" id="WEFIVNE"/>
<organism evidence="6 7">
    <name type="scientific">Romanomermis culicivorax</name>
    <name type="common">Nematode worm</name>
    <dbReference type="NCBI Taxonomy" id="13658"/>
    <lineage>
        <taxon>Eukaryota</taxon>
        <taxon>Metazoa</taxon>
        <taxon>Ecdysozoa</taxon>
        <taxon>Nematoda</taxon>
        <taxon>Enoplea</taxon>
        <taxon>Dorylaimia</taxon>
        <taxon>Mermithida</taxon>
        <taxon>Mermithoidea</taxon>
        <taxon>Mermithidae</taxon>
        <taxon>Romanomermis</taxon>
    </lineage>
</organism>
<dbReference type="GO" id="GO:0005634">
    <property type="term" value="C:nucleus"/>
    <property type="evidence" value="ECO:0007669"/>
    <property type="project" value="TreeGrafter"/>
</dbReference>
<dbReference type="InterPro" id="IPR028002">
    <property type="entry name" value="Myb_DNA-bind_5"/>
</dbReference>
<dbReference type="WBParaSite" id="nRc.2.0.1.t23091-RA">
    <property type="protein sequence ID" value="nRc.2.0.1.t23091-RA"/>
    <property type="gene ID" value="nRc.2.0.1.g23091"/>
</dbReference>
<evidence type="ECO:0000256" key="3">
    <source>
        <dbReference type="ARBA" id="ARBA00025466"/>
    </source>
</evidence>
<dbReference type="Proteomes" id="UP000887565">
    <property type="component" value="Unplaced"/>
</dbReference>
<reference evidence="7" key="1">
    <citation type="submission" date="2022-11" db="UniProtKB">
        <authorList>
            <consortium name="WormBaseParasite"/>
        </authorList>
    </citation>
    <scope>IDENTIFICATION</scope>
</reference>
<dbReference type="Pfam" id="PF13873">
    <property type="entry name" value="Myb_DNA-bind_5"/>
    <property type="match status" value="1"/>
</dbReference>
<evidence type="ECO:0000256" key="1">
    <source>
        <dbReference type="ARBA" id="ARBA00011764"/>
    </source>
</evidence>
<evidence type="ECO:0000313" key="6">
    <source>
        <dbReference type="Proteomes" id="UP000887565"/>
    </source>
</evidence>
<accession>A0A915JBR6</accession>
<proteinExistence type="predicted"/>
<dbReference type="PANTHER" id="PTHR23098">
    <property type="entry name" value="AGAP001331-PA-RELATED"/>
    <property type="match status" value="1"/>
</dbReference>
<dbReference type="PANTHER" id="PTHR23098:SF16">
    <property type="entry name" value="REGULATORY PROTEIN ZESTE"/>
    <property type="match status" value="1"/>
</dbReference>
<keyword evidence="6" id="KW-1185">Reference proteome</keyword>
<sequence>MSEKKRGNNWTTAQIERLKDMCIEKRGIIEAKHNDADMRVKKKRTWEFIVNEVNSCYPANKRNVDEAKKKWMNLKSLAKKKNGADKKALQGTGGGPPSSPMPQVLEDIVDAYKKSDSFNGIPSGIDTEDTTITSDLENESDVDYDMVGKGPISTASKVPIKAPKNAENSVTPSLLEIEKARLDIEKESLELQKETFAMKKELFEKKKVKLDWEIHVLRLKADKLKSSYNLTELK</sequence>
<evidence type="ECO:0000259" key="5">
    <source>
        <dbReference type="Pfam" id="PF13873"/>
    </source>
</evidence>
<comment type="subunit">
    <text evidence="1">Self-associates forming complexes of several hundred monomers.</text>
</comment>